<evidence type="ECO:0000256" key="2">
    <source>
        <dbReference type="ARBA" id="ARBA00022747"/>
    </source>
</evidence>
<dbReference type="RefSeq" id="WP_134358716.1">
    <property type="nucleotide sequence ID" value="NZ_CP038033.1"/>
</dbReference>
<keyword evidence="3" id="KW-0238">DNA-binding</keyword>
<keyword evidence="6" id="KW-0540">Nuclease</keyword>
<evidence type="ECO:0000313" key="6">
    <source>
        <dbReference type="EMBL" id="QBQ55457.1"/>
    </source>
</evidence>
<evidence type="ECO:0000256" key="4">
    <source>
        <dbReference type="SAM" id="MobiDB-lite"/>
    </source>
</evidence>
<feature type="region of interest" description="Disordered" evidence="4">
    <location>
        <begin position="428"/>
        <end position="451"/>
    </location>
</feature>
<sequence>MNTSVPMITIGDLVEQKEAKIQTGPFGTQLKASEYVDCGIPVINVRNVGFGDIRDADLEFITNAKAEKLNAHRLQKGDIVFGRKGAVERHALIGAKQDGWVQGSDCLRLRLNGTTICGRYASYYLRTRAHQDWMQALCSFGATMASLNHDIVKRIAIPLPSRTTQRKIAAILTAYDDLIEVNKRRIALLEKMAEELYREWFVRLRFPGYQDTRFVKGVPEGWPFDVGAVFFDHIKGKSYASHEISDEDGACFFITLKSFHRRGGYRKEGLKYFSGSYKEGQCVEAGDVVMAVTDMTQDRAVVGEVARIPNLYGKKAVISLDVIRLMPKKMSTTFLYSYMRYSGFANYIKEFANGANVLHLKPDLIGKQKLLFPPADLRDKFSNLVEPFYQEIDALEEANGVLTKTRDLLLPRLISGKLSVEDLDIQFPPSMQEDTPAAPAEQEASPETRYA</sequence>
<keyword evidence="7" id="KW-1185">Reference proteome</keyword>
<gene>
    <name evidence="6" type="ORF">E3U44_13785</name>
</gene>
<dbReference type="Pfam" id="PF01420">
    <property type="entry name" value="Methylase_S"/>
    <property type="match status" value="1"/>
</dbReference>
<dbReference type="Gene3D" id="3.90.220.20">
    <property type="entry name" value="DNA methylase specificity domains"/>
    <property type="match status" value="2"/>
</dbReference>
<dbReference type="InterPro" id="IPR044946">
    <property type="entry name" value="Restrct_endonuc_typeI_TRD_sf"/>
</dbReference>
<feature type="domain" description="Type I restriction modification DNA specificity" evidence="5">
    <location>
        <begin position="40"/>
        <end position="190"/>
    </location>
</feature>
<dbReference type="REBASE" id="309738">
    <property type="entry name" value="S.NwaD1FHSORF13790P"/>
</dbReference>
<dbReference type="GO" id="GO:0003677">
    <property type="term" value="F:DNA binding"/>
    <property type="evidence" value="ECO:0007669"/>
    <property type="project" value="UniProtKB-KW"/>
</dbReference>
<dbReference type="InterPro" id="IPR052021">
    <property type="entry name" value="Type-I_RS_S_subunit"/>
</dbReference>
<dbReference type="Proteomes" id="UP000294325">
    <property type="component" value="Chromosome"/>
</dbReference>
<reference evidence="6 7" key="1">
    <citation type="submission" date="2019-03" db="EMBL/GenBank/DDBJ databases">
        <title>The genome sequence of Nitrosococcus wardiae strain D1FHST reveals the archetypal metabolic capacity of ammonia-oxidizing Gammaproteobacteria.</title>
        <authorList>
            <person name="Wang L."/>
            <person name="Lim C.K."/>
            <person name="Hanson T.E."/>
            <person name="Dang H."/>
            <person name="Klotz M.G."/>
        </authorList>
    </citation>
    <scope>NUCLEOTIDE SEQUENCE [LARGE SCALE GENOMIC DNA]</scope>
    <source>
        <strain evidence="6 7">D1FHS</strain>
    </source>
</reference>
<evidence type="ECO:0000313" key="7">
    <source>
        <dbReference type="Proteomes" id="UP000294325"/>
    </source>
</evidence>
<dbReference type="PANTHER" id="PTHR30408">
    <property type="entry name" value="TYPE-1 RESTRICTION ENZYME ECOKI SPECIFICITY PROTEIN"/>
    <property type="match status" value="1"/>
</dbReference>
<evidence type="ECO:0000259" key="5">
    <source>
        <dbReference type="Pfam" id="PF01420"/>
    </source>
</evidence>
<dbReference type="AlphaFoldDB" id="A0A4P7C1F9"/>
<organism evidence="6 7">
    <name type="scientific">Nitrosococcus wardiae</name>
    <dbReference type="NCBI Taxonomy" id="1814290"/>
    <lineage>
        <taxon>Bacteria</taxon>
        <taxon>Pseudomonadati</taxon>
        <taxon>Pseudomonadota</taxon>
        <taxon>Gammaproteobacteria</taxon>
        <taxon>Chromatiales</taxon>
        <taxon>Chromatiaceae</taxon>
        <taxon>Nitrosococcus</taxon>
    </lineage>
</organism>
<name>A0A4P7C1F9_9GAMM</name>
<dbReference type="KEGG" id="nwr:E3U44_13785"/>
<keyword evidence="6" id="KW-0378">Hydrolase</keyword>
<dbReference type="SUPFAM" id="SSF116734">
    <property type="entry name" value="DNA methylase specificity domain"/>
    <property type="match status" value="2"/>
</dbReference>
<evidence type="ECO:0000256" key="3">
    <source>
        <dbReference type="ARBA" id="ARBA00023125"/>
    </source>
</evidence>
<keyword evidence="2" id="KW-0680">Restriction system</keyword>
<dbReference type="EMBL" id="CP038033">
    <property type="protein sequence ID" value="QBQ55457.1"/>
    <property type="molecule type" value="Genomic_DNA"/>
</dbReference>
<dbReference type="PANTHER" id="PTHR30408:SF13">
    <property type="entry name" value="TYPE I RESTRICTION ENZYME HINDI SPECIFICITY SUBUNIT"/>
    <property type="match status" value="1"/>
</dbReference>
<dbReference type="GO" id="GO:0009307">
    <property type="term" value="P:DNA restriction-modification system"/>
    <property type="evidence" value="ECO:0007669"/>
    <property type="project" value="UniProtKB-KW"/>
</dbReference>
<dbReference type="InterPro" id="IPR000055">
    <property type="entry name" value="Restrct_endonuc_typeI_TRD"/>
</dbReference>
<keyword evidence="6" id="KW-0255">Endonuclease</keyword>
<feature type="compositionally biased region" description="Low complexity" evidence="4">
    <location>
        <begin position="436"/>
        <end position="451"/>
    </location>
</feature>
<dbReference type="OrthoDB" id="9798929at2"/>
<dbReference type="GO" id="GO:0004519">
    <property type="term" value="F:endonuclease activity"/>
    <property type="evidence" value="ECO:0007669"/>
    <property type="project" value="UniProtKB-KW"/>
</dbReference>
<accession>A0A4P7C1F9</accession>
<comment type="similarity">
    <text evidence="1">Belongs to the type-I restriction system S methylase family.</text>
</comment>
<protein>
    <submittedName>
        <fullName evidence="6">Restriction endonuclease subunit S</fullName>
    </submittedName>
</protein>
<evidence type="ECO:0000256" key="1">
    <source>
        <dbReference type="ARBA" id="ARBA00010923"/>
    </source>
</evidence>
<proteinExistence type="inferred from homology"/>